<sequence length="171" mass="18454">MDTPRRQTSLDKNEEVYCLEAVLADEAVLTDLARTIPHAHIVPIGQHVSLLPITGAVVNALNDGTETCLEGFALAPATLGPMLAGSSKAAPLAYVEAEYFGGAGTQSAQIWHEGEIILGPIHLREGERPPPEGTPISQALRQLGVEKGNHFDEFDAVELGRHRRTEDWLTT</sequence>
<evidence type="ECO:0000313" key="2">
    <source>
        <dbReference type="Proteomes" id="UP001521150"/>
    </source>
</evidence>
<proteinExistence type="predicted"/>
<keyword evidence="2" id="KW-1185">Reference proteome</keyword>
<protein>
    <submittedName>
        <fullName evidence="1">Uncharacterized protein</fullName>
    </submittedName>
</protein>
<reference evidence="1 2" key="1">
    <citation type="submission" date="2021-12" db="EMBL/GenBank/DDBJ databases">
        <title>Genome sequence of Kibdelosporangium philippinense ATCC 49844.</title>
        <authorList>
            <person name="Fedorov E.A."/>
            <person name="Omeragic M."/>
            <person name="Shalygina K.F."/>
            <person name="Maclea K.S."/>
        </authorList>
    </citation>
    <scope>NUCLEOTIDE SEQUENCE [LARGE SCALE GENOMIC DNA]</scope>
    <source>
        <strain evidence="1 2">ATCC 49844</strain>
    </source>
</reference>
<gene>
    <name evidence="1" type="ORF">LWC34_23950</name>
</gene>
<dbReference type="RefSeq" id="WP_233727384.1">
    <property type="nucleotide sequence ID" value="NZ_JAJVCN010000002.1"/>
</dbReference>
<name>A0ABS8ZDD4_9PSEU</name>
<comment type="caution">
    <text evidence="1">The sequence shown here is derived from an EMBL/GenBank/DDBJ whole genome shotgun (WGS) entry which is preliminary data.</text>
</comment>
<dbReference type="EMBL" id="JAJVCN010000002">
    <property type="protein sequence ID" value="MCE7005858.1"/>
    <property type="molecule type" value="Genomic_DNA"/>
</dbReference>
<accession>A0ABS8ZDD4</accession>
<evidence type="ECO:0000313" key="1">
    <source>
        <dbReference type="EMBL" id="MCE7005858.1"/>
    </source>
</evidence>
<dbReference type="Proteomes" id="UP001521150">
    <property type="component" value="Unassembled WGS sequence"/>
</dbReference>
<organism evidence="1 2">
    <name type="scientific">Kibdelosporangium philippinense</name>
    <dbReference type="NCBI Taxonomy" id="211113"/>
    <lineage>
        <taxon>Bacteria</taxon>
        <taxon>Bacillati</taxon>
        <taxon>Actinomycetota</taxon>
        <taxon>Actinomycetes</taxon>
        <taxon>Pseudonocardiales</taxon>
        <taxon>Pseudonocardiaceae</taxon>
        <taxon>Kibdelosporangium</taxon>
    </lineage>
</organism>